<sequence>MSYREMRTFTEMMRTLGFNRNISMENFRTPNFPLVAEILTWLVARYDSHADLPQCLDTEQDRIIFIKTVAHFMATRACIRLNTKKLYQANGFAVKELMKITKILYSAMCKNDKTDENEAPELSVTELFDISKASFTSTNKKQLQEGRSLSSQLASIGASLHTLLGREVGLREARDGSIRRQLDSAWVEQCVADARDALRGQVEKTEAALVNVAAHEATLDGKIEKKRSELDRNRKRLATLQSVRPAYMEEYEQLEEELSSLYSFYLTRFRNLAFLENQYEELMRVGASQGGDGETTLKTIAEQLKLNSKSSPDDLVSKLGTHGRMNESTEQQSKRQNGRGVVDTAGDDGLDEDDDEAEDGLIDGQEEEEDDAEDDDDDDDDDSEDDDAVGSNGPLEGKHDERVGRNQLVPGWSPSRQRIPGASYHGRPSRNYPDNVRVVDRSDLQSSALSRNSVQKDRKMITNAPARSTDLIESANENGLNNEEDDEDEDEGDEDVTDGLIDEFARNNTLTNEFGTTKIQTGKEISRTTSKNLDLGLVKGVEDEEDDDF</sequence>
<dbReference type="PANTHER" id="PTHR21547">
    <property type="entry name" value="CLUSTERIN ASSOCIATED PROTEIN 1"/>
    <property type="match status" value="1"/>
</dbReference>
<dbReference type="GO" id="GO:0060271">
    <property type="term" value="P:cilium assembly"/>
    <property type="evidence" value="ECO:0007669"/>
    <property type="project" value="TreeGrafter"/>
</dbReference>
<evidence type="ECO:0000256" key="4">
    <source>
        <dbReference type="ARBA" id="ARBA00023054"/>
    </source>
</evidence>
<dbReference type="InterPro" id="IPR019366">
    <property type="entry name" value="Clusterin-associated_protein-1"/>
</dbReference>
<comment type="subcellular location">
    <subcellularLocation>
        <location evidence="1">Cell projection</location>
        <location evidence="1">Cilium</location>
    </subcellularLocation>
</comment>
<dbReference type="AlphaFoldDB" id="A0A8S9YKV8"/>
<evidence type="ECO:0000256" key="7">
    <source>
        <dbReference type="SAM" id="Coils"/>
    </source>
</evidence>
<comment type="similarity">
    <text evidence="2">Belongs to the CLUAP1 family.</text>
</comment>
<organism evidence="9 10">
    <name type="scientific">Paragonimus skrjabini miyazakii</name>
    <dbReference type="NCBI Taxonomy" id="59628"/>
    <lineage>
        <taxon>Eukaryota</taxon>
        <taxon>Metazoa</taxon>
        <taxon>Spiralia</taxon>
        <taxon>Lophotrochozoa</taxon>
        <taxon>Platyhelminthes</taxon>
        <taxon>Trematoda</taxon>
        <taxon>Digenea</taxon>
        <taxon>Plagiorchiida</taxon>
        <taxon>Troglotremata</taxon>
        <taxon>Troglotrematidae</taxon>
        <taxon>Paragonimus</taxon>
    </lineage>
</organism>
<dbReference type="GO" id="GO:0005929">
    <property type="term" value="C:cilium"/>
    <property type="evidence" value="ECO:0007669"/>
    <property type="project" value="UniProtKB-SubCell"/>
</dbReference>
<feature type="region of interest" description="Disordered" evidence="8">
    <location>
        <begin position="304"/>
        <end position="497"/>
    </location>
</feature>
<evidence type="ECO:0000256" key="6">
    <source>
        <dbReference type="ARBA" id="ARBA00023273"/>
    </source>
</evidence>
<comment type="caution">
    <text evidence="9">The sequence shown here is derived from an EMBL/GenBank/DDBJ whole genome shotgun (WGS) entry which is preliminary data.</text>
</comment>
<keyword evidence="3" id="KW-0970">Cilium biogenesis/degradation</keyword>
<dbReference type="Pfam" id="PF10234">
    <property type="entry name" value="Cluap1"/>
    <property type="match status" value="1"/>
</dbReference>
<evidence type="ECO:0000313" key="10">
    <source>
        <dbReference type="Proteomes" id="UP000822476"/>
    </source>
</evidence>
<dbReference type="GO" id="GO:0005815">
    <property type="term" value="C:microtubule organizing center"/>
    <property type="evidence" value="ECO:0007669"/>
    <property type="project" value="TreeGrafter"/>
</dbReference>
<evidence type="ECO:0000313" key="9">
    <source>
        <dbReference type="EMBL" id="KAF7246094.1"/>
    </source>
</evidence>
<accession>A0A8S9YKV8</accession>
<keyword evidence="10" id="KW-1185">Reference proteome</keyword>
<dbReference type="GO" id="GO:0030992">
    <property type="term" value="C:intraciliary transport particle B"/>
    <property type="evidence" value="ECO:0007669"/>
    <property type="project" value="TreeGrafter"/>
</dbReference>
<feature type="compositionally biased region" description="Acidic residues" evidence="8">
    <location>
        <begin position="482"/>
        <end position="497"/>
    </location>
</feature>
<dbReference type="Proteomes" id="UP000822476">
    <property type="component" value="Unassembled WGS sequence"/>
</dbReference>
<keyword evidence="6" id="KW-0966">Cell projection</keyword>
<dbReference type="OrthoDB" id="438545at2759"/>
<proteinExistence type="inferred from homology"/>
<evidence type="ECO:0000256" key="1">
    <source>
        <dbReference type="ARBA" id="ARBA00004138"/>
    </source>
</evidence>
<feature type="compositionally biased region" description="Polar residues" evidence="8">
    <location>
        <begin position="444"/>
        <end position="453"/>
    </location>
</feature>
<gene>
    <name evidence="9" type="ORF">EG68_09696</name>
</gene>
<evidence type="ECO:0000256" key="2">
    <source>
        <dbReference type="ARBA" id="ARBA00008340"/>
    </source>
</evidence>
<dbReference type="EMBL" id="JTDE01005997">
    <property type="protein sequence ID" value="KAF7246094.1"/>
    <property type="molecule type" value="Genomic_DNA"/>
</dbReference>
<feature type="compositionally biased region" description="Polar residues" evidence="8">
    <location>
        <begin position="326"/>
        <end position="335"/>
    </location>
</feature>
<protein>
    <recommendedName>
        <fullName evidence="11">Clusterin-associated protein 1</fullName>
    </recommendedName>
</protein>
<evidence type="ECO:0008006" key="11">
    <source>
        <dbReference type="Google" id="ProtNLM"/>
    </source>
</evidence>
<reference evidence="9" key="1">
    <citation type="submission" date="2019-07" db="EMBL/GenBank/DDBJ databases">
        <title>Annotation for the trematode Paragonimus miyazaki's.</title>
        <authorList>
            <person name="Choi Y.-J."/>
        </authorList>
    </citation>
    <scope>NUCLEOTIDE SEQUENCE</scope>
    <source>
        <strain evidence="9">Japan</strain>
    </source>
</reference>
<keyword evidence="5" id="KW-0969">Cilium</keyword>
<evidence type="ECO:0000256" key="8">
    <source>
        <dbReference type="SAM" id="MobiDB-lite"/>
    </source>
</evidence>
<evidence type="ECO:0000256" key="3">
    <source>
        <dbReference type="ARBA" id="ARBA00022794"/>
    </source>
</evidence>
<feature type="compositionally biased region" description="Acidic residues" evidence="8">
    <location>
        <begin position="345"/>
        <end position="388"/>
    </location>
</feature>
<feature type="coiled-coil region" evidence="7">
    <location>
        <begin position="223"/>
        <end position="257"/>
    </location>
</feature>
<dbReference type="PANTHER" id="PTHR21547:SF0">
    <property type="entry name" value="CLUSTERIN-ASSOCIATED PROTEIN 1"/>
    <property type="match status" value="1"/>
</dbReference>
<keyword evidence="4 7" id="KW-0175">Coiled coil</keyword>
<name>A0A8S9YKV8_9TREM</name>
<evidence type="ECO:0000256" key="5">
    <source>
        <dbReference type="ARBA" id="ARBA00023069"/>
    </source>
</evidence>